<dbReference type="EMBL" id="CM037619">
    <property type="protein sequence ID" value="KAH8006853.1"/>
    <property type="molecule type" value="Genomic_DNA"/>
</dbReference>
<dbReference type="Proteomes" id="UP000827872">
    <property type="component" value="Linkage Group LG06"/>
</dbReference>
<keyword evidence="2" id="KW-1185">Reference proteome</keyword>
<evidence type="ECO:0000313" key="1">
    <source>
        <dbReference type="EMBL" id="KAH8006853.1"/>
    </source>
</evidence>
<proteinExistence type="predicted"/>
<accession>A0ACB8FMP4</accession>
<protein>
    <submittedName>
        <fullName evidence="1">Uncharacterized protein</fullName>
    </submittedName>
</protein>
<reference evidence="1" key="1">
    <citation type="submission" date="2021-08" db="EMBL/GenBank/DDBJ databases">
        <title>The first chromosome-level gecko genome reveals the dynamic sex chromosomes of Neotropical dwarf geckos (Sphaerodactylidae: Sphaerodactylus).</title>
        <authorList>
            <person name="Pinto B.J."/>
            <person name="Keating S.E."/>
            <person name="Gamble T."/>
        </authorList>
    </citation>
    <scope>NUCLEOTIDE SEQUENCE</scope>
    <source>
        <strain evidence="1">TG3544</strain>
    </source>
</reference>
<comment type="caution">
    <text evidence="1">The sequence shown here is derived from an EMBL/GenBank/DDBJ whole genome shotgun (WGS) entry which is preliminary data.</text>
</comment>
<gene>
    <name evidence="1" type="ORF">K3G42_014535</name>
</gene>
<sequence length="124" mass="14088">MLAARSPFMWEQTEQGEKEETDWEKVIIKGFEADPDEKGEIEERGELPFIQSVHKVARMSMTDVLKADDIKKAVAAFAEMRRPINLITEDEGAAAVRLLSVPQEAPNEVSRLDIPQDCKSQQRF</sequence>
<evidence type="ECO:0000313" key="2">
    <source>
        <dbReference type="Proteomes" id="UP000827872"/>
    </source>
</evidence>
<organism evidence="1 2">
    <name type="scientific">Sphaerodactylus townsendi</name>
    <dbReference type="NCBI Taxonomy" id="933632"/>
    <lineage>
        <taxon>Eukaryota</taxon>
        <taxon>Metazoa</taxon>
        <taxon>Chordata</taxon>
        <taxon>Craniata</taxon>
        <taxon>Vertebrata</taxon>
        <taxon>Euteleostomi</taxon>
        <taxon>Lepidosauria</taxon>
        <taxon>Squamata</taxon>
        <taxon>Bifurcata</taxon>
        <taxon>Gekkota</taxon>
        <taxon>Sphaerodactylidae</taxon>
        <taxon>Sphaerodactylus</taxon>
    </lineage>
</organism>
<name>A0ACB8FMP4_9SAUR</name>